<comment type="caution">
    <text evidence="2">The sequence shown here is derived from an EMBL/GenBank/DDBJ whole genome shotgun (WGS) entry which is preliminary data.</text>
</comment>
<feature type="region of interest" description="Disordered" evidence="1">
    <location>
        <begin position="79"/>
        <end position="101"/>
    </location>
</feature>
<feature type="non-terminal residue" evidence="2">
    <location>
        <position position="225"/>
    </location>
</feature>
<evidence type="ECO:0000256" key="1">
    <source>
        <dbReference type="SAM" id="MobiDB-lite"/>
    </source>
</evidence>
<name>A0A4U1F915_MONMO</name>
<evidence type="ECO:0000313" key="3">
    <source>
        <dbReference type="Proteomes" id="UP000308365"/>
    </source>
</evidence>
<accession>A0A4U1F915</accession>
<feature type="region of interest" description="Disordered" evidence="1">
    <location>
        <begin position="138"/>
        <end position="225"/>
    </location>
</feature>
<organism evidence="2 3">
    <name type="scientific">Monodon monoceros</name>
    <name type="common">Narwhal</name>
    <name type="synonym">Ceratodon monodon</name>
    <dbReference type="NCBI Taxonomy" id="40151"/>
    <lineage>
        <taxon>Eukaryota</taxon>
        <taxon>Metazoa</taxon>
        <taxon>Chordata</taxon>
        <taxon>Craniata</taxon>
        <taxon>Vertebrata</taxon>
        <taxon>Euteleostomi</taxon>
        <taxon>Mammalia</taxon>
        <taxon>Eutheria</taxon>
        <taxon>Laurasiatheria</taxon>
        <taxon>Artiodactyla</taxon>
        <taxon>Whippomorpha</taxon>
        <taxon>Cetacea</taxon>
        <taxon>Odontoceti</taxon>
        <taxon>Monodontidae</taxon>
        <taxon>Monodon</taxon>
    </lineage>
</organism>
<feature type="non-terminal residue" evidence="2">
    <location>
        <position position="1"/>
    </location>
</feature>
<proteinExistence type="predicted"/>
<evidence type="ECO:0000313" key="2">
    <source>
        <dbReference type="EMBL" id="TKC46039.1"/>
    </source>
</evidence>
<dbReference type="AlphaFoldDB" id="A0A4U1F915"/>
<dbReference type="EMBL" id="RWIC01000291">
    <property type="protein sequence ID" value="TKC46039.1"/>
    <property type="molecule type" value="Genomic_DNA"/>
</dbReference>
<feature type="compositionally biased region" description="Basic and acidic residues" evidence="1">
    <location>
        <begin position="139"/>
        <end position="155"/>
    </location>
</feature>
<reference evidence="3" key="1">
    <citation type="journal article" date="2019" name="IScience">
        <title>Narwhal Genome Reveals Long-Term Low Genetic Diversity despite Current Large Abundance Size.</title>
        <authorList>
            <person name="Westbury M.V."/>
            <person name="Petersen B."/>
            <person name="Garde E."/>
            <person name="Heide-Jorgensen M.P."/>
            <person name="Lorenzen E.D."/>
        </authorList>
    </citation>
    <scope>NUCLEOTIDE SEQUENCE [LARGE SCALE GENOMIC DNA]</scope>
</reference>
<protein>
    <submittedName>
        <fullName evidence="2">Uncharacterized protein</fullName>
    </submittedName>
</protein>
<sequence>KRKECGNCCWEMEQLCKIRITDVIEKCGQNKLNNIINNGLREPIDITSGKGMYSRPNRGDLLPPASVFCGTREAAAEEGAEAEAEAAPRGRGRGGRDHRSDSLFSCGGGGIRDGCCRLGIARPARGFSRELSALGAGELRQRRGGGREERTEAKRVKVAKLHQSAEKRRRVGRVKGAGAGSLVPSSKSHRGPGCSGQTDAKATRQARGQPLQSPSHAGSGHQGLL</sequence>
<dbReference type="Proteomes" id="UP000308365">
    <property type="component" value="Unassembled WGS sequence"/>
</dbReference>
<gene>
    <name evidence="2" type="ORF">EI555_013896</name>
</gene>